<evidence type="ECO:0000313" key="3">
    <source>
        <dbReference type="Proteomes" id="UP000789359"/>
    </source>
</evidence>
<evidence type="ECO:0000313" key="2">
    <source>
        <dbReference type="EMBL" id="CAD7287881.1"/>
    </source>
</evidence>
<keyword evidence="3" id="KW-1185">Reference proteome</keyword>
<dbReference type="Pfam" id="PF09624">
    <property type="entry name" value="DUF2393"/>
    <property type="match status" value="1"/>
</dbReference>
<feature type="transmembrane region" description="Helical" evidence="1">
    <location>
        <begin position="21"/>
        <end position="40"/>
    </location>
</feature>
<name>A0ABM8Q4T8_9BACT</name>
<keyword evidence="1" id="KW-0472">Membrane</keyword>
<dbReference type="Proteomes" id="UP000789359">
    <property type="component" value="Unassembled WGS sequence"/>
</dbReference>
<dbReference type="InterPro" id="IPR013417">
    <property type="entry name" value="CHP02588"/>
</dbReference>
<comment type="caution">
    <text evidence="2">The sequence shown here is derived from an EMBL/GenBank/DDBJ whole genome shotgun (WGS) entry which is preliminary data.</text>
</comment>
<evidence type="ECO:0000256" key="1">
    <source>
        <dbReference type="SAM" id="Phobius"/>
    </source>
</evidence>
<keyword evidence="1" id="KW-1133">Transmembrane helix</keyword>
<dbReference type="RefSeq" id="WP_230056764.1">
    <property type="nucleotide sequence ID" value="NZ_CAJHOE010000002.1"/>
</dbReference>
<keyword evidence="1" id="KW-0812">Transmembrane</keyword>
<protein>
    <recommendedName>
        <fullName evidence="4">DUF2393 domain-containing protein</fullName>
    </recommendedName>
</protein>
<gene>
    <name evidence="2" type="ORF">LMG8286_00982</name>
</gene>
<feature type="transmembrane region" description="Helical" evidence="1">
    <location>
        <begin position="46"/>
        <end position="68"/>
    </location>
</feature>
<organism evidence="2 3">
    <name type="scientific">Campylobacter suis</name>
    <dbReference type="NCBI Taxonomy" id="2790657"/>
    <lineage>
        <taxon>Bacteria</taxon>
        <taxon>Pseudomonadati</taxon>
        <taxon>Campylobacterota</taxon>
        <taxon>Epsilonproteobacteria</taxon>
        <taxon>Campylobacterales</taxon>
        <taxon>Campylobacteraceae</taxon>
        <taxon>Campylobacter</taxon>
    </lineage>
</organism>
<accession>A0ABM8Q4T8</accession>
<proteinExistence type="predicted"/>
<evidence type="ECO:0008006" key="4">
    <source>
        <dbReference type="Google" id="ProtNLM"/>
    </source>
</evidence>
<reference evidence="2 3" key="1">
    <citation type="submission" date="2020-11" db="EMBL/GenBank/DDBJ databases">
        <authorList>
            <person name="Peeters C."/>
        </authorList>
    </citation>
    <scope>NUCLEOTIDE SEQUENCE [LARGE SCALE GENOMIC DNA]</scope>
    <source>
        <strain evidence="2 3">LMG 8286</strain>
    </source>
</reference>
<sequence>MLTTLRQDLLFILANANLIDYMAYGWVVLCFILLMLIGFYCTIKWWWQIGFLIILLDVIALFVGGYYANLELSKRLRPTEISPLYLKQLKYSDNLVVDLNITNLSKNTFQICKINIGFYANSDQELKNFVNAINPFRVKSIYIGEPLHPGATKELTTVVENFAFIDYNTTVKTECFE</sequence>
<dbReference type="EMBL" id="CAJHOE010000002">
    <property type="protein sequence ID" value="CAD7287881.1"/>
    <property type="molecule type" value="Genomic_DNA"/>
</dbReference>